<keyword evidence="2" id="KW-1185">Reference proteome</keyword>
<evidence type="ECO:0000313" key="2">
    <source>
        <dbReference type="Proteomes" id="UP000451860"/>
    </source>
</evidence>
<name>A0A7J5URA4_9MICO</name>
<sequence>MSWFAAVRAGYGAGLLFAPDLIVTLGTGHRPDPRTTAVARVLGARHLVQAAGTAGTPGRAVLALGAEADLVHGASMLLLAAWDRTRARTARTDAAAALSFALAGALLARHAPSTPQRPPRGGGVLASAAAWREAAAARLGRWLLPASLRQARD</sequence>
<dbReference type="OrthoDB" id="4734201at2"/>
<reference evidence="1 2" key="1">
    <citation type="submission" date="2019-10" db="EMBL/GenBank/DDBJ databases">
        <title>Georgenia wutianyii sp. nov. and Georgenia yuyongxinii sp. nov. isolated from plateau pika (Ochotona curzoniae) in the Qinghai-Tibet plateau of China.</title>
        <authorList>
            <person name="Tian Z."/>
        </authorList>
    </citation>
    <scope>NUCLEOTIDE SEQUENCE [LARGE SCALE GENOMIC DNA]</scope>
    <source>
        <strain evidence="1 2">DSM 21501</strain>
    </source>
</reference>
<dbReference type="Proteomes" id="UP000451860">
    <property type="component" value="Unassembled WGS sequence"/>
</dbReference>
<evidence type="ECO:0000313" key="1">
    <source>
        <dbReference type="EMBL" id="KAE8764857.1"/>
    </source>
</evidence>
<comment type="caution">
    <text evidence="1">The sequence shown here is derived from an EMBL/GenBank/DDBJ whole genome shotgun (WGS) entry which is preliminary data.</text>
</comment>
<dbReference type="EMBL" id="WHJE01000021">
    <property type="protein sequence ID" value="KAE8764857.1"/>
    <property type="molecule type" value="Genomic_DNA"/>
</dbReference>
<protein>
    <recommendedName>
        <fullName evidence="3">DUF4267 domain-containing protein</fullName>
    </recommendedName>
</protein>
<dbReference type="AlphaFoldDB" id="A0A7J5URA4"/>
<organism evidence="1 2">
    <name type="scientific">Georgenia thermotolerans</name>
    <dbReference type="NCBI Taxonomy" id="527326"/>
    <lineage>
        <taxon>Bacteria</taxon>
        <taxon>Bacillati</taxon>
        <taxon>Actinomycetota</taxon>
        <taxon>Actinomycetes</taxon>
        <taxon>Micrococcales</taxon>
        <taxon>Bogoriellaceae</taxon>
        <taxon>Georgenia</taxon>
    </lineage>
</organism>
<gene>
    <name evidence="1" type="ORF">GB883_06970</name>
</gene>
<accession>A0A7J5URA4</accession>
<evidence type="ECO:0008006" key="3">
    <source>
        <dbReference type="Google" id="ProtNLM"/>
    </source>
</evidence>
<dbReference type="RefSeq" id="WP_152200337.1">
    <property type="nucleotide sequence ID" value="NZ_VUKF01000003.1"/>
</dbReference>
<proteinExistence type="predicted"/>